<dbReference type="AlphaFoldDB" id="A0A4U8YLP7"/>
<evidence type="ECO:0000259" key="1">
    <source>
        <dbReference type="Pfam" id="PF09937"/>
    </source>
</evidence>
<gene>
    <name evidence="2" type="ORF">MSL71_25620</name>
</gene>
<dbReference type="RefSeq" id="WP_180140904.1">
    <property type="nucleotide sequence ID" value="NZ_CAADHO010000004.1"/>
</dbReference>
<dbReference type="EMBL" id="CAADHO010000004">
    <property type="protein sequence ID" value="VFQ44905.1"/>
    <property type="molecule type" value="Genomic_DNA"/>
</dbReference>
<accession>A0A4U8YLP7</accession>
<reference evidence="2 3" key="1">
    <citation type="submission" date="2019-03" db="EMBL/GenBank/DDBJ databases">
        <authorList>
            <person name="Nijsse B."/>
        </authorList>
    </citation>
    <scope>NUCLEOTIDE SEQUENCE [LARGE SCALE GENOMIC DNA]</scope>
    <source>
        <strain evidence="2">Desulfoluna butyratoxydans MSL71</strain>
    </source>
</reference>
<protein>
    <recommendedName>
        <fullName evidence="1">DUF2169 domain-containing protein</fullName>
    </recommendedName>
</protein>
<feature type="domain" description="DUF2169" evidence="1">
    <location>
        <begin position="22"/>
        <end position="318"/>
    </location>
</feature>
<organism evidence="2 3">
    <name type="scientific">Desulfoluna butyratoxydans</name>
    <dbReference type="NCBI Taxonomy" id="231438"/>
    <lineage>
        <taxon>Bacteria</taxon>
        <taxon>Pseudomonadati</taxon>
        <taxon>Thermodesulfobacteriota</taxon>
        <taxon>Desulfobacteria</taxon>
        <taxon>Desulfobacterales</taxon>
        <taxon>Desulfolunaceae</taxon>
        <taxon>Desulfoluna</taxon>
    </lineage>
</organism>
<evidence type="ECO:0000313" key="3">
    <source>
        <dbReference type="Proteomes" id="UP000507962"/>
    </source>
</evidence>
<dbReference type="Pfam" id="PF09937">
    <property type="entry name" value="DUF2169"/>
    <property type="match status" value="1"/>
</dbReference>
<name>A0A4U8YLP7_9BACT</name>
<proteinExistence type="predicted"/>
<sequence length="339" mass="38448">MHLLHNKTPYAAETFVLRDQHGTRQAVAIIKGTFLYDEQGFVQDAPDQLPLCYADEYYGKPGLSSLRYASDLVPEKKGTDIVLNGHAYAPGKKAVRKLDTALMVGPHQKRVRVYGDRAWRYRLGVVTKTSPLPFIKMPLVYERAFGGADTSHKKTKKQGHCLENPVGTGFRMARTKKTLDGHPLPNLEWANRSIQAWKDKPSPAGYGFVSPHWEPRGSRCGTYDDEWERRRMPLLPEDFDPGFYNTGSSDLALDEWIAGDEVVTLVNLHPDNEKIQFNLPGINLTSAFILRDQTYKPDVRLDTLLIEPDANRFSIVWRSVYPKPDRLDELKQVTVSHDG</sequence>
<evidence type="ECO:0000313" key="2">
    <source>
        <dbReference type="EMBL" id="VFQ44905.1"/>
    </source>
</evidence>
<keyword evidence="3" id="KW-1185">Reference proteome</keyword>
<dbReference type="InterPro" id="IPR018683">
    <property type="entry name" value="DUF2169"/>
</dbReference>
<dbReference type="Proteomes" id="UP000507962">
    <property type="component" value="Unassembled WGS sequence"/>
</dbReference>